<dbReference type="NCBIfam" id="TIGR03698">
    <property type="entry name" value="clan_AA_DTGF"/>
    <property type="match status" value="1"/>
</dbReference>
<sequence length="129" mass="15020">MERVNSLECFDINEKPILHVKVSDPKNENSAEIDVLVNTGFSGWLLLNYEIYTKLNYMEIPITRKYRSILGNIEVYMAKASISINRLNIDAFIESSPYVEMNLLGREILKKLNICFYRMNKICIYSDVV</sequence>
<evidence type="ECO:0000313" key="1">
    <source>
        <dbReference type="EMBL" id="SAI85612.1"/>
    </source>
</evidence>
<dbReference type="InterPro" id="IPR022274">
    <property type="entry name" value="Peptidase_asp_AF0612"/>
</dbReference>
<dbReference type="EMBL" id="LT549890">
    <property type="protein sequence ID" value="SAI85612.1"/>
    <property type="molecule type" value="Genomic_DNA"/>
</dbReference>
<accession>A0A157T2N0</accession>
<evidence type="ECO:0000313" key="2">
    <source>
        <dbReference type="Proteomes" id="UP000076770"/>
    </source>
</evidence>
<dbReference type="OMA" id="CIYSHVV"/>
<protein>
    <recommendedName>
        <fullName evidence="3">Clan AA aspartic protease</fullName>
    </recommendedName>
</protein>
<dbReference type="AlphaFoldDB" id="A0A157T2N0"/>
<organism evidence="1 2">
    <name type="scientific">Saccharolobus solfataricus</name>
    <name type="common">Sulfolobus solfataricus</name>
    <dbReference type="NCBI Taxonomy" id="2287"/>
    <lineage>
        <taxon>Archaea</taxon>
        <taxon>Thermoproteota</taxon>
        <taxon>Thermoprotei</taxon>
        <taxon>Sulfolobales</taxon>
        <taxon>Sulfolobaceae</taxon>
        <taxon>Saccharolobus</taxon>
    </lineage>
</organism>
<gene>
    <name evidence="1" type="ORF">SSOP1_2058</name>
</gene>
<evidence type="ECO:0008006" key="3">
    <source>
        <dbReference type="Google" id="ProtNLM"/>
    </source>
</evidence>
<proteinExistence type="predicted"/>
<dbReference type="Proteomes" id="UP000076770">
    <property type="component" value="Chromosome i"/>
</dbReference>
<dbReference type="PATRIC" id="fig|2287.9.peg.2162"/>
<reference evidence="2" key="1">
    <citation type="submission" date="2016-04" db="EMBL/GenBank/DDBJ databases">
        <authorList>
            <person name="Shah S.A."/>
            <person name="Garrett R.A."/>
        </authorList>
    </citation>
    <scope>NUCLEOTIDE SEQUENCE [LARGE SCALE GENOMIC DNA]</scope>
    <source>
        <strain evidence="2">ATCC 35091 / DSM 1616 / JCM 8930 / NBRC 15331 / P1</strain>
    </source>
</reference>
<name>A0A157T2N0_SACSO</name>